<sequence length="330" mass="36885">MVVWAWTQRLAADELAKKHKEEGWTRTHGFFAIMGGLEGNKPIRMLLPEQLESYSLTGDDDFPRIAEREIKDKSKGDFISKAIVILHTGWFLTQCIARGANGLPLTEFELVTAALAALNFVLCFLWWDKPQNVECGVRVYKKRSTEQRTGMGHSDENVEATTVGLGGALQTGPSDRPAGTSHEPFTNFPFLDDPFHWQPVLRFLNLTDSNEELDLGRRSAAGMLIVASAFGIIHCFGWSFAFSPSSAERIIWLVVSVIITIIPISYALLVLIARFGKSDFSDLLLDGYGLLANAYFFSRLALLMLTLLALRSLPPEAYRTVPWVSFIPHF</sequence>
<keyword evidence="2" id="KW-1185">Reference proteome</keyword>
<dbReference type="Proteomes" id="UP001207468">
    <property type="component" value="Unassembled WGS sequence"/>
</dbReference>
<proteinExistence type="predicted"/>
<organism evidence="1 2">
    <name type="scientific">Russula earlei</name>
    <dbReference type="NCBI Taxonomy" id="71964"/>
    <lineage>
        <taxon>Eukaryota</taxon>
        <taxon>Fungi</taxon>
        <taxon>Dikarya</taxon>
        <taxon>Basidiomycota</taxon>
        <taxon>Agaricomycotina</taxon>
        <taxon>Agaricomycetes</taxon>
        <taxon>Russulales</taxon>
        <taxon>Russulaceae</taxon>
        <taxon>Russula</taxon>
    </lineage>
</organism>
<name>A0ACC0UP10_9AGAM</name>
<evidence type="ECO:0000313" key="1">
    <source>
        <dbReference type="EMBL" id="KAI9513408.1"/>
    </source>
</evidence>
<accession>A0ACC0UP10</accession>
<reference evidence="1" key="1">
    <citation type="submission" date="2021-03" db="EMBL/GenBank/DDBJ databases">
        <title>Evolutionary priming and transition to the ectomycorrhizal habit in an iconic lineage of mushroom-forming fungi: is preadaptation a requirement?</title>
        <authorList>
            <consortium name="DOE Joint Genome Institute"/>
            <person name="Looney B.P."/>
            <person name="Miyauchi S."/>
            <person name="Morin E."/>
            <person name="Drula E."/>
            <person name="Courty P.E."/>
            <person name="Chicoki N."/>
            <person name="Fauchery L."/>
            <person name="Kohler A."/>
            <person name="Kuo A."/>
            <person name="LaButti K."/>
            <person name="Pangilinan J."/>
            <person name="Lipzen A."/>
            <person name="Riley R."/>
            <person name="Andreopoulos W."/>
            <person name="He G."/>
            <person name="Johnson J."/>
            <person name="Barry K.W."/>
            <person name="Grigoriev I.V."/>
            <person name="Nagy L."/>
            <person name="Hibbett D."/>
            <person name="Henrissat B."/>
            <person name="Matheny P.B."/>
            <person name="Labbe J."/>
            <person name="Martin A.F."/>
        </authorList>
    </citation>
    <scope>NUCLEOTIDE SEQUENCE</scope>
    <source>
        <strain evidence="1">BPL698</strain>
    </source>
</reference>
<comment type="caution">
    <text evidence="1">The sequence shown here is derived from an EMBL/GenBank/DDBJ whole genome shotgun (WGS) entry which is preliminary data.</text>
</comment>
<protein>
    <submittedName>
        <fullName evidence="1">Uncharacterized protein</fullName>
    </submittedName>
</protein>
<evidence type="ECO:0000313" key="2">
    <source>
        <dbReference type="Proteomes" id="UP001207468"/>
    </source>
</evidence>
<dbReference type="EMBL" id="JAGFNK010000001">
    <property type="protein sequence ID" value="KAI9513408.1"/>
    <property type="molecule type" value="Genomic_DNA"/>
</dbReference>
<gene>
    <name evidence="1" type="ORF">F5148DRAFT_1278789</name>
</gene>